<dbReference type="InterPro" id="IPR022311">
    <property type="entry name" value="PolX-like"/>
</dbReference>
<dbReference type="SMART" id="SM00278">
    <property type="entry name" value="HhH1"/>
    <property type="match status" value="3"/>
</dbReference>
<dbReference type="PIRSF" id="PIRSF005047">
    <property type="entry name" value="UCP005047_YshC"/>
    <property type="match status" value="1"/>
</dbReference>
<keyword evidence="6" id="KW-0235">DNA replication</keyword>
<dbReference type="GO" id="GO:0008270">
    <property type="term" value="F:zinc ion binding"/>
    <property type="evidence" value="ECO:0007669"/>
    <property type="project" value="TreeGrafter"/>
</dbReference>
<dbReference type="Pfam" id="PF14520">
    <property type="entry name" value="HHH_5"/>
    <property type="match status" value="1"/>
</dbReference>
<dbReference type="InterPro" id="IPR016195">
    <property type="entry name" value="Pol/histidinol_Pase-like"/>
</dbReference>
<organism evidence="12 13">
    <name type="scientific">Gottfriedia solisilvae</name>
    <dbReference type="NCBI Taxonomy" id="1516104"/>
    <lineage>
        <taxon>Bacteria</taxon>
        <taxon>Bacillati</taxon>
        <taxon>Bacillota</taxon>
        <taxon>Bacilli</taxon>
        <taxon>Bacillales</taxon>
        <taxon>Bacillaceae</taxon>
        <taxon>Gottfriedia</taxon>
    </lineage>
</organism>
<keyword evidence="4" id="KW-0808">Transferase</keyword>
<dbReference type="SMART" id="SM00483">
    <property type="entry name" value="POLXc"/>
    <property type="match status" value="1"/>
</dbReference>
<evidence type="ECO:0000259" key="10">
    <source>
        <dbReference type="SMART" id="SM00481"/>
    </source>
</evidence>
<dbReference type="Proteomes" id="UP000626244">
    <property type="component" value="Unassembled WGS sequence"/>
</dbReference>
<dbReference type="InterPro" id="IPR010996">
    <property type="entry name" value="HHH_MUS81"/>
</dbReference>
<dbReference type="GO" id="GO:0003677">
    <property type="term" value="F:DNA binding"/>
    <property type="evidence" value="ECO:0007669"/>
    <property type="project" value="InterPro"/>
</dbReference>
<dbReference type="InterPro" id="IPR004013">
    <property type="entry name" value="PHP_dom"/>
</dbReference>
<dbReference type="GO" id="GO:0042578">
    <property type="term" value="F:phosphoric ester hydrolase activity"/>
    <property type="evidence" value="ECO:0007669"/>
    <property type="project" value="TreeGrafter"/>
</dbReference>
<dbReference type="Gene3D" id="3.30.460.10">
    <property type="entry name" value="Beta Polymerase, domain 2"/>
    <property type="match status" value="1"/>
</dbReference>
<dbReference type="InterPro" id="IPR043519">
    <property type="entry name" value="NT_sf"/>
</dbReference>
<keyword evidence="12" id="KW-0378">Hydrolase</keyword>
<dbReference type="InterPro" id="IPR003141">
    <property type="entry name" value="Pol/His_phosphatase_N"/>
</dbReference>
<dbReference type="OrthoDB" id="9808747at2"/>
<keyword evidence="13" id="KW-1185">Reference proteome</keyword>
<feature type="domain" description="Helix-hairpin-helix DNA-binding motif class 1" evidence="9">
    <location>
        <begin position="88"/>
        <end position="107"/>
    </location>
</feature>
<comment type="caution">
    <text evidence="12">The sequence shown here is derived from an EMBL/GenBank/DDBJ whole genome shotgun (WGS) entry which is preliminary data.</text>
</comment>
<feature type="domain" description="Helix-hairpin-helix DNA-binding motif class 1" evidence="9">
    <location>
        <begin position="48"/>
        <end position="67"/>
    </location>
</feature>
<dbReference type="AlphaFoldDB" id="A0A8J3ABS1"/>
<evidence type="ECO:0000256" key="4">
    <source>
        <dbReference type="ARBA" id="ARBA00022679"/>
    </source>
</evidence>
<reference evidence="13" key="1">
    <citation type="journal article" date="2019" name="Int. J. Syst. Evol. Microbiol.">
        <title>The Global Catalogue of Microorganisms (GCM) 10K type strain sequencing project: providing services to taxonomists for standard genome sequencing and annotation.</title>
        <authorList>
            <consortium name="The Broad Institute Genomics Platform"/>
            <consortium name="The Broad Institute Genome Sequencing Center for Infectious Disease"/>
            <person name="Wu L."/>
            <person name="Ma J."/>
        </authorList>
    </citation>
    <scope>NUCLEOTIDE SEQUENCE [LARGE SCALE GENOMIC DNA]</scope>
    <source>
        <strain evidence="13">CGMCC 1.14993</strain>
    </source>
</reference>
<evidence type="ECO:0000256" key="6">
    <source>
        <dbReference type="ARBA" id="ARBA00022705"/>
    </source>
</evidence>
<dbReference type="InterPro" id="IPR003583">
    <property type="entry name" value="Hlx-hairpin-Hlx_DNA-bd_motif"/>
</dbReference>
<dbReference type="CDD" id="cd00141">
    <property type="entry name" value="NT_POLXc"/>
    <property type="match status" value="1"/>
</dbReference>
<dbReference type="InterPro" id="IPR037160">
    <property type="entry name" value="DNA_Pol_thumb_sf"/>
</dbReference>
<dbReference type="GO" id="GO:0004527">
    <property type="term" value="F:exonuclease activity"/>
    <property type="evidence" value="ECO:0007669"/>
    <property type="project" value="UniProtKB-KW"/>
</dbReference>
<dbReference type="PANTHER" id="PTHR36928:SF1">
    <property type="entry name" value="PHOSPHATASE YCDX-RELATED"/>
    <property type="match status" value="1"/>
</dbReference>
<dbReference type="NCBIfam" id="NF006375">
    <property type="entry name" value="PRK08609.1"/>
    <property type="match status" value="1"/>
</dbReference>
<feature type="domain" description="DNA-directed DNA polymerase X" evidence="11">
    <location>
        <begin position="1"/>
        <end position="315"/>
    </location>
</feature>
<dbReference type="Gene3D" id="1.10.150.20">
    <property type="entry name" value="5' to 3' exonuclease, C-terminal subdomain"/>
    <property type="match status" value="1"/>
</dbReference>
<feature type="domain" description="Polymerase/histidinol phosphatase N-terminal" evidence="10">
    <location>
        <begin position="337"/>
        <end position="416"/>
    </location>
</feature>
<dbReference type="CDD" id="cd07436">
    <property type="entry name" value="PHP_PolX"/>
    <property type="match status" value="1"/>
</dbReference>
<dbReference type="Pfam" id="PF14791">
    <property type="entry name" value="DNA_pol_B_thumb"/>
    <property type="match status" value="1"/>
</dbReference>
<evidence type="ECO:0000313" key="13">
    <source>
        <dbReference type="Proteomes" id="UP000626244"/>
    </source>
</evidence>
<dbReference type="Gene3D" id="1.10.150.110">
    <property type="entry name" value="DNA polymerase beta, N-terminal domain-like"/>
    <property type="match status" value="1"/>
</dbReference>
<dbReference type="InterPro" id="IPR050243">
    <property type="entry name" value="PHP_phosphatase"/>
</dbReference>
<evidence type="ECO:0000256" key="7">
    <source>
        <dbReference type="ARBA" id="ARBA00022932"/>
    </source>
</evidence>
<dbReference type="InterPro" id="IPR029398">
    <property type="entry name" value="PolB_thumb"/>
</dbReference>
<keyword evidence="12" id="KW-0540">Nuclease</keyword>
<dbReference type="SUPFAM" id="SSF47802">
    <property type="entry name" value="DNA polymerase beta, N-terminal domain-like"/>
    <property type="match status" value="1"/>
</dbReference>
<dbReference type="SMART" id="SM00481">
    <property type="entry name" value="POLIIIAc"/>
    <property type="match status" value="1"/>
</dbReference>
<feature type="domain" description="Helix-hairpin-helix DNA-binding motif class 1" evidence="9">
    <location>
        <begin position="123"/>
        <end position="142"/>
    </location>
</feature>
<evidence type="ECO:0000256" key="1">
    <source>
        <dbReference type="ARBA" id="ARBA00001946"/>
    </source>
</evidence>
<evidence type="ECO:0000259" key="9">
    <source>
        <dbReference type="SMART" id="SM00278"/>
    </source>
</evidence>
<keyword evidence="12" id="KW-0269">Exonuclease</keyword>
<evidence type="ECO:0000256" key="8">
    <source>
        <dbReference type="ARBA" id="ARBA00049244"/>
    </source>
</evidence>
<accession>A0A8J3ABS1</accession>
<keyword evidence="3" id="KW-0237">DNA synthesis</keyword>
<name>A0A8J3ABS1_9BACI</name>
<protein>
    <recommendedName>
        <fullName evidence="2">DNA-directed DNA polymerase</fullName>
        <ecNumber evidence="2">2.7.7.7</ecNumber>
    </recommendedName>
</protein>
<sequence>MHKKQLIKLLEQIATYLELKGENAFKISAFRKAANALETDERSLEQIDDFTAIKGIGKGTSAVIEEYIKTGKSTVLDELQESLPKTLLPLLKLPGLGGKKVAKLYQELKIESMDQLKEACINGKLQGLAGFGKKTEKNILDSIEEFGKQPERLPLADVLPIADKIEAYLSKMNDVDKFSRAGSLRRVRETVKDLDFIIASNHPESVREQLLTMPEIVRVIAGGDTKVSLVLKGIEYEISVDFRIIQPKEFATTLHHFTGSKDHNVAMRQLAKERDEKISEYGVEDVNTGEVLTFENEEDFYAHFNLPCFPPEIREDGKEVANFTTDYPLIKLEDIKSDIHMHSTWSDGGFSIEEMAEACRAKGYKYIAITDHSQYLKVANGLTPERLWKQKEEIQRLNEKYTDFTILHGVEMDILPDGSLDYEDDVLRSMDFVIASIHSSFSQDEETIMMRLKNAMRNPYVSMIGHPTGRKIGRRAGYKVNAEELISVAKETGTILELNANPNRLDLNKDMLMMAKEAGVKISINTDAHNIDMLDHMTIGVSAAKKAWLKKDNIVNTFELHELLRLIEGKRNRM</sequence>
<dbReference type="GO" id="GO:0005829">
    <property type="term" value="C:cytosol"/>
    <property type="evidence" value="ECO:0007669"/>
    <property type="project" value="TreeGrafter"/>
</dbReference>
<dbReference type="EC" id="2.7.7.7" evidence="2"/>
<comment type="catalytic activity">
    <reaction evidence="8">
        <text>DNA(n) + a 2'-deoxyribonucleoside 5'-triphosphate = DNA(n+1) + diphosphate</text>
        <dbReference type="Rhea" id="RHEA:22508"/>
        <dbReference type="Rhea" id="RHEA-COMP:17339"/>
        <dbReference type="Rhea" id="RHEA-COMP:17340"/>
        <dbReference type="ChEBI" id="CHEBI:33019"/>
        <dbReference type="ChEBI" id="CHEBI:61560"/>
        <dbReference type="ChEBI" id="CHEBI:173112"/>
        <dbReference type="EC" id="2.7.7.7"/>
    </reaction>
</comment>
<evidence type="ECO:0000256" key="2">
    <source>
        <dbReference type="ARBA" id="ARBA00012417"/>
    </source>
</evidence>
<dbReference type="InterPro" id="IPR027421">
    <property type="entry name" value="DNA_pol_lamdba_lyase_dom_sf"/>
</dbReference>
<dbReference type="FunFam" id="3.20.20.140:FF:000047">
    <property type="entry name" value="PHP domain-containing protein"/>
    <property type="match status" value="1"/>
</dbReference>
<dbReference type="SUPFAM" id="SSF89550">
    <property type="entry name" value="PHP domain-like"/>
    <property type="match status" value="1"/>
</dbReference>
<evidence type="ECO:0000256" key="5">
    <source>
        <dbReference type="ARBA" id="ARBA00022695"/>
    </source>
</evidence>
<dbReference type="Pfam" id="PF14716">
    <property type="entry name" value="HHH_8"/>
    <property type="match status" value="1"/>
</dbReference>
<dbReference type="Pfam" id="PF02811">
    <property type="entry name" value="PHP"/>
    <property type="match status" value="1"/>
</dbReference>
<dbReference type="Gene3D" id="3.30.210.10">
    <property type="entry name" value="DNA polymerase, thumb domain"/>
    <property type="match status" value="1"/>
</dbReference>
<keyword evidence="5" id="KW-0548">Nucleotidyltransferase</keyword>
<gene>
    <name evidence="12" type="ORF">GCM10007380_02260</name>
</gene>
<proteinExistence type="predicted"/>
<comment type="cofactor">
    <cofactor evidence="1">
        <name>Mg(2+)</name>
        <dbReference type="ChEBI" id="CHEBI:18420"/>
    </cofactor>
</comment>
<keyword evidence="7" id="KW-0239">DNA-directed DNA polymerase</keyword>
<dbReference type="SUPFAM" id="SSF81301">
    <property type="entry name" value="Nucleotidyltransferase"/>
    <property type="match status" value="1"/>
</dbReference>
<evidence type="ECO:0000256" key="3">
    <source>
        <dbReference type="ARBA" id="ARBA00022634"/>
    </source>
</evidence>
<dbReference type="PANTHER" id="PTHR36928">
    <property type="entry name" value="PHOSPHATASE YCDX-RELATED"/>
    <property type="match status" value="1"/>
</dbReference>
<dbReference type="InterPro" id="IPR002054">
    <property type="entry name" value="DNA-dir_DNA_pol_X"/>
</dbReference>
<evidence type="ECO:0000313" key="12">
    <source>
        <dbReference type="EMBL" id="GGI10331.1"/>
    </source>
</evidence>
<dbReference type="EMBL" id="BMHB01000001">
    <property type="protein sequence ID" value="GGI10331.1"/>
    <property type="molecule type" value="Genomic_DNA"/>
</dbReference>
<dbReference type="GO" id="GO:0003887">
    <property type="term" value="F:DNA-directed DNA polymerase activity"/>
    <property type="evidence" value="ECO:0007669"/>
    <property type="project" value="UniProtKB-KW"/>
</dbReference>
<dbReference type="InterPro" id="IPR047967">
    <property type="entry name" value="PolX_PHP"/>
</dbReference>
<dbReference type="Gene3D" id="3.20.20.140">
    <property type="entry name" value="Metal-dependent hydrolases"/>
    <property type="match status" value="1"/>
</dbReference>
<evidence type="ECO:0000259" key="11">
    <source>
        <dbReference type="SMART" id="SM00483"/>
    </source>
</evidence>
<dbReference type="GO" id="GO:0006281">
    <property type="term" value="P:DNA repair"/>
    <property type="evidence" value="ECO:0007669"/>
    <property type="project" value="InterPro"/>
</dbReference>